<evidence type="ECO:0000313" key="4">
    <source>
        <dbReference type="EMBL" id="EGX87669.1"/>
    </source>
</evidence>
<dbReference type="HOGENOM" id="CLU_340984_0_0_1"/>
<dbReference type="Gene3D" id="1.25.40.20">
    <property type="entry name" value="Ankyrin repeat-containing domain"/>
    <property type="match status" value="1"/>
</dbReference>
<feature type="repeat" description="ANK" evidence="3">
    <location>
        <begin position="324"/>
        <end position="350"/>
    </location>
</feature>
<dbReference type="SUPFAM" id="SSF48403">
    <property type="entry name" value="Ankyrin repeat"/>
    <property type="match status" value="1"/>
</dbReference>
<dbReference type="EMBL" id="JH126408">
    <property type="protein sequence ID" value="EGX87669.1"/>
    <property type="molecule type" value="Genomic_DNA"/>
</dbReference>
<dbReference type="AlphaFoldDB" id="G3JUZ3"/>
<dbReference type="SMART" id="SM00248">
    <property type="entry name" value="ANK"/>
    <property type="match status" value="4"/>
</dbReference>
<dbReference type="GeneID" id="18171632"/>
<proteinExistence type="predicted"/>
<evidence type="ECO:0000256" key="1">
    <source>
        <dbReference type="ARBA" id="ARBA00022737"/>
    </source>
</evidence>
<dbReference type="PANTHER" id="PTHR24198">
    <property type="entry name" value="ANKYRIN REPEAT AND PROTEIN KINASE DOMAIN-CONTAINING PROTEIN"/>
    <property type="match status" value="1"/>
</dbReference>
<dbReference type="Proteomes" id="UP000001610">
    <property type="component" value="Unassembled WGS sequence"/>
</dbReference>
<dbReference type="PROSITE" id="PS50297">
    <property type="entry name" value="ANK_REP_REGION"/>
    <property type="match status" value="1"/>
</dbReference>
<accession>G3JUZ3</accession>
<sequence>MKNTAFMLAAGLLRLSKRPLSPNEIRSVLECCSEGYGMGEPGALKGIDMMMRIQSISGGLVECYLPRHHQQHQLQHRYHHLFHHNHQQQRSAALTTQASVVRLMHQSVGDFLLDDAGLGILDAQFKVADSAAQFHLAAFRLCLRTVRCKIDTDYNEVEIPFLSYAVLFWSMHARQGETNMEDDGDDDDDKDGTYAELLDDCGSNGAKELVRLFKQHNHFRQYKALADSDVPSTTMLSGETSVLAFLALAGCTELVKRHLAKCPDCQPSSSSLPKPASRVRHLQRAFMLAVHGGHAATAKAILDHPARAYAGIDVNGAAPNNDNETQTPLFTACVMGHADTVSMLLGRGADPLRWHDVQFEYALFAAAAHEDTHVVKAIFEHCRSNPTLMVTLLSTQAKGGYTVFHHVVVQGRSKVLDWLLNEAARAVNDVLVKALTQGDDDDDTAYDVAVLMLKTLEEEGTIDIAADEKSLKHAVSKLEGLMQANKIPHRILYQVLDELSIKLAAWSSPGSIEPEIATLPRRGWTLVRVDEEWGKCSEVGCRRARRPDRRSRVNWATTTLVPLSTATDANAIYYARRESLGGPLRYAIYEFITLLHVSSSPSDVALSVLRRLYMGTRVPTQNGTWVPKTCVTECCGLRASAKDNVKMPLYGDLQVNHLFQDAKEFQWTPASDSTAVMLTSGRKAGTAVAVAEGRQSRYLPTRVGGFSVEHVLAAALMSDGKSWPIVKSSVSNNQVGQKLTPLLYLSVAWRIHQSSGFSTSRSALFVLAINSSSSEVSFARFLPLVSDVAAAASPVISYMIRTGHGLSAEAKLTSRSSSAKATRVLCNRLQGI</sequence>
<keyword evidence="1" id="KW-0677">Repeat</keyword>
<keyword evidence="5" id="KW-1185">Reference proteome</keyword>
<dbReference type="OrthoDB" id="194358at2759"/>
<dbReference type="Pfam" id="PF12796">
    <property type="entry name" value="Ank_2"/>
    <property type="match status" value="1"/>
</dbReference>
<protein>
    <submittedName>
        <fullName evidence="4">Ankyrin repeat-containing domain</fullName>
    </submittedName>
</protein>
<evidence type="ECO:0000256" key="2">
    <source>
        <dbReference type="ARBA" id="ARBA00023043"/>
    </source>
</evidence>
<dbReference type="InterPro" id="IPR036770">
    <property type="entry name" value="Ankyrin_rpt-contain_sf"/>
</dbReference>
<dbReference type="PROSITE" id="PS50088">
    <property type="entry name" value="ANK_REPEAT"/>
    <property type="match status" value="1"/>
</dbReference>
<evidence type="ECO:0000313" key="5">
    <source>
        <dbReference type="Proteomes" id="UP000001610"/>
    </source>
</evidence>
<dbReference type="InterPro" id="IPR002110">
    <property type="entry name" value="Ankyrin_rpt"/>
</dbReference>
<dbReference type="PANTHER" id="PTHR24198:SF165">
    <property type="entry name" value="ANKYRIN REPEAT-CONTAINING PROTEIN-RELATED"/>
    <property type="match status" value="1"/>
</dbReference>
<keyword evidence="2 3" id="KW-0040">ANK repeat</keyword>
<organism evidence="4 5">
    <name type="scientific">Cordyceps militaris (strain CM01)</name>
    <name type="common">Caterpillar fungus</name>
    <dbReference type="NCBI Taxonomy" id="983644"/>
    <lineage>
        <taxon>Eukaryota</taxon>
        <taxon>Fungi</taxon>
        <taxon>Dikarya</taxon>
        <taxon>Ascomycota</taxon>
        <taxon>Pezizomycotina</taxon>
        <taxon>Sordariomycetes</taxon>
        <taxon>Hypocreomycetidae</taxon>
        <taxon>Hypocreales</taxon>
        <taxon>Cordycipitaceae</taxon>
        <taxon>Cordyceps</taxon>
    </lineage>
</organism>
<evidence type="ECO:0000256" key="3">
    <source>
        <dbReference type="PROSITE-ProRule" id="PRU00023"/>
    </source>
</evidence>
<dbReference type="VEuPathDB" id="FungiDB:CCM_09630"/>
<reference evidence="4 5" key="1">
    <citation type="journal article" date="2011" name="Genome Biol.">
        <title>Genome sequence of the insect pathogenic fungus Cordyceps militaris, a valued traditional Chinese medicine.</title>
        <authorList>
            <person name="Zheng P."/>
            <person name="Xia Y."/>
            <person name="Xiao G."/>
            <person name="Xiong C."/>
            <person name="Hu X."/>
            <person name="Zhang S."/>
            <person name="Zheng H."/>
            <person name="Huang Y."/>
            <person name="Zhou Y."/>
            <person name="Wang S."/>
            <person name="Zhao G.P."/>
            <person name="Liu X."/>
            <person name="St Leger R.J."/>
            <person name="Wang C."/>
        </authorList>
    </citation>
    <scope>NUCLEOTIDE SEQUENCE [LARGE SCALE GENOMIC DNA]</scope>
    <source>
        <strain evidence="4 5">CM01</strain>
    </source>
</reference>
<dbReference type="RefSeq" id="XP_006674826.1">
    <property type="nucleotide sequence ID" value="XM_006674763.1"/>
</dbReference>
<gene>
    <name evidence="4" type="ORF">CCM_09630</name>
</gene>
<name>G3JUZ3_CORMM</name>
<dbReference type="KEGG" id="cmt:CCM_09630"/>
<dbReference type="InParanoid" id="G3JUZ3"/>